<evidence type="ECO:0000313" key="1">
    <source>
        <dbReference type="EMBL" id="KAF9646624.1"/>
    </source>
</evidence>
<proteinExistence type="predicted"/>
<dbReference type="EMBL" id="MU118053">
    <property type="protein sequence ID" value="KAF9646624.1"/>
    <property type="molecule type" value="Genomic_DNA"/>
</dbReference>
<sequence>MCFEVATQGGEDGSPCVPLFLAPTQRLISIPPSMPRLRVTHLKVLGTSQDRLKIVFTEESPSDGMLDMYAYGVYIWGTLAEIRPEPLIEWKGGSSENGLVGGGQYLLALVNGPVSTFNVQR</sequence>
<protein>
    <submittedName>
        <fullName evidence="1">Uncharacterized protein</fullName>
    </submittedName>
</protein>
<name>A0ACB6ZAS4_THEGA</name>
<accession>A0ACB6ZAS4</accession>
<gene>
    <name evidence="1" type="ORF">BDM02DRAFT_2987092</name>
</gene>
<comment type="caution">
    <text evidence="1">The sequence shown here is derived from an EMBL/GenBank/DDBJ whole genome shotgun (WGS) entry which is preliminary data.</text>
</comment>
<reference evidence="1" key="2">
    <citation type="journal article" date="2020" name="Nat. Commun.">
        <title>Large-scale genome sequencing of mycorrhizal fungi provides insights into the early evolution of symbiotic traits.</title>
        <authorList>
            <person name="Miyauchi S."/>
            <person name="Kiss E."/>
            <person name="Kuo A."/>
            <person name="Drula E."/>
            <person name="Kohler A."/>
            <person name="Sanchez-Garcia M."/>
            <person name="Morin E."/>
            <person name="Andreopoulos B."/>
            <person name="Barry K.W."/>
            <person name="Bonito G."/>
            <person name="Buee M."/>
            <person name="Carver A."/>
            <person name="Chen C."/>
            <person name="Cichocki N."/>
            <person name="Clum A."/>
            <person name="Culley D."/>
            <person name="Crous P.W."/>
            <person name="Fauchery L."/>
            <person name="Girlanda M."/>
            <person name="Hayes R.D."/>
            <person name="Keri Z."/>
            <person name="LaButti K."/>
            <person name="Lipzen A."/>
            <person name="Lombard V."/>
            <person name="Magnuson J."/>
            <person name="Maillard F."/>
            <person name="Murat C."/>
            <person name="Nolan M."/>
            <person name="Ohm R.A."/>
            <person name="Pangilinan J."/>
            <person name="Pereira M.F."/>
            <person name="Perotto S."/>
            <person name="Peter M."/>
            <person name="Pfister S."/>
            <person name="Riley R."/>
            <person name="Sitrit Y."/>
            <person name="Stielow J.B."/>
            <person name="Szollosi G."/>
            <person name="Zifcakova L."/>
            <person name="Stursova M."/>
            <person name="Spatafora J.W."/>
            <person name="Tedersoo L."/>
            <person name="Vaario L.M."/>
            <person name="Yamada A."/>
            <person name="Yan M."/>
            <person name="Wang P."/>
            <person name="Xu J."/>
            <person name="Bruns T."/>
            <person name="Baldrian P."/>
            <person name="Vilgalys R."/>
            <person name="Dunand C."/>
            <person name="Henrissat B."/>
            <person name="Grigoriev I.V."/>
            <person name="Hibbett D."/>
            <person name="Nagy L.G."/>
            <person name="Martin F.M."/>
        </authorList>
    </citation>
    <scope>NUCLEOTIDE SEQUENCE</scope>
    <source>
        <strain evidence="1">P2</strain>
    </source>
</reference>
<evidence type="ECO:0000313" key="2">
    <source>
        <dbReference type="Proteomes" id="UP000886501"/>
    </source>
</evidence>
<dbReference type="Proteomes" id="UP000886501">
    <property type="component" value="Unassembled WGS sequence"/>
</dbReference>
<reference evidence="1" key="1">
    <citation type="submission" date="2019-10" db="EMBL/GenBank/DDBJ databases">
        <authorList>
            <consortium name="DOE Joint Genome Institute"/>
            <person name="Kuo A."/>
            <person name="Miyauchi S."/>
            <person name="Kiss E."/>
            <person name="Drula E."/>
            <person name="Kohler A."/>
            <person name="Sanchez-Garcia M."/>
            <person name="Andreopoulos B."/>
            <person name="Barry K.W."/>
            <person name="Bonito G."/>
            <person name="Buee M."/>
            <person name="Carver A."/>
            <person name="Chen C."/>
            <person name="Cichocki N."/>
            <person name="Clum A."/>
            <person name="Culley D."/>
            <person name="Crous P.W."/>
            <person name="Fauchery L."/>
            <person name="Girlanda M."/>
            <person name="Hayes R."/>
            <person name="Keri Z."/>
            <person name="Labutti K."/>
            <person name="Lipzen A."/>
            <person name="Lombard V."/>
            <person name="Magnuson J."/>
            <person name="Maillard F."/>
            <person name="Morin E."/>
            <person name="Murat C."/>
            <person name="Nolan M."/>
            <person name="Ohm R."/>
            <person name="Pangilinan J."/>
            <person name="Pereira M."/>
            <person name="Perotto S."/>
            <person name="Peter M."/>
            <person name="Riley R."/>
            <person name="Sitrit Y."/>
            <person name="Stielow B."/>
            <person name="Szollosi G."/>
            <person name="Zifcakova L."/>
            <person name="Stursova M."/>
            <person name="Spatafora J.W."/>
            <person name="Tedersoo L."/>
            <person name="Vaario L.-M."/>
            <person name="Yamada A."/>
            <person name="Yan M."/>
            <person name="Wang P."/>
            <person name="Xu J."/>
            <person name="Bruns T."/>
            <person name="Baldrian P."/>
            <person name="Vilgalys R."/>
            <person name="Henrissat B."/>
            <person name="Grigoriev I.V."/>
            <person name="Hibbett D."/>
            <person name="Nagy L.G."/>
            <person name="Martin F.M."/>
        </authorList>
    </citation>
    <scope>NUCLEOTIDE SEQUENCE</scope>
    <source>
        <strain evidence="1">P2</strain>
    </source>
</reference>
<keyword evidence="2" id="KW-1185">Reference proteome</keyword>
<organism evidence="1 2">
    <name type="scientific">Thelephora ganbajun</name>
    <name type="common">Ganba fungus</name>
    <dbReference type="NCBI Taxonomy" id="370292"/>
    <lineage>
        <taxon>Eukaryota</taxon>
        <taxon>Fungi</taxon>
        <taxon>Dikarya</taxon>
        <taxon>Basidiomycota</taxon>
        <taxon>Agaricomycotina</taxon>
        <taxon>Agaricomycetes</taxon>
        <taxon>Thelephorales</taxon>
        <taxon>Thelephoraceae</taxon>
        <taxon>Thelephora</taxon>
    </lineage>
</organism>